<dbReference type="AlphaFoldDB" id="A0AAD7WCC7"/>
<organism evidence="6 7">
    <name type="scientific">Aldrovandia affinis</name>
    <dbReference type="NCBI Taxonomy" id="143900"/>
    <lineage>
        <taxon>Eukaryota</taxon>
        <taxon>Metazoa</taxon>
        <taxon>Chordata</taxon>
        <taxon>Craniata</taxon>
        <taxon>Vertebrata</taxon>
        <taxon>Euteleostomi</taxon>
        <taxon>Actinopterygii</taxon>
        <taxon>Neopterygii</taxon>
        <taxon>Teleostei</taxon>
        <taxon>Notacanthiformes</taxon>
        <taxon>Halosauridae</taxon>
        <taxon>Aldrovandia</taxon>
    </lineage>
</organism>
<reference evidence="6" key="1">
    <citation type="journal article" date="2023" name="Science">
        <title>Genome structures resolve the early diversification of teleost fishes.</title>
        <authorList>
            <person name="Parey E."/>
            <person name="Louis A."/>
            <person name="Montfort J."/>
            <person name="Bouchez O."/>
            <person name="Roques C."/>
            <person name="Iampietro C."/>
            <person name="Lluch J."/>
            <person name="Castinel A."/>
            <person name="Donnadieu C."/>
            <person name="Desvignes T."/>
            <person name="Floi Bucao C."/>
            <person name="Jouanno E."/>
            <person name="Wen M."/>
            <person name="Mejri S."/>
            <person name="Dirks R."/>
            <person name="Jansen H."/>
            <person name="Henkel C."/>
            <person name="Chen W.J."/>
            <person name="Zahm M."/>
            <person name="Cabau C."/>
            <person name="Klopp C."/>
            <person name="Thompson A.W."/>
            <person name="Robinson-Rechavi M."/>
            <person name="Braasch I."/>
            <person name="Lecointre G."/>
            <person name="Bobe J."/>
            <person name="Postlethwait J.H."/>
            <person name="Berthelot C."/>
            <person name="Roest Crollius H."/>
            <person name="Guiguen Y."/>
        </authorList>
    </citation>
    <scope>NUCLEOTIDE SEQUENCE</scope>
    <source>
        <strain evidence="6">NC1722</strain>
    </source>
</reference>
<feature type="compositionally biased region" description="Low complexity" evidence="3">
    <location>
        <begin position="940"/>
        <end position="955"/>
    </location>
</feature>
<evidence type="ECO:0008006" key="8">
    <source>
        <dbReference type="Google" id="ProtNLM"/>
    </source>
</evidence>
<feature type="region of interest" description="Disordered" evidence="3">
    <location>
        <begin position="712"/>
        <end position="741"/>
    </location>
</feature>
<feature type="compositionally biased region" description="Low complexity" evidence="3">
    <location>
        <begin position="1080"/>
        <end position="1100"/>
    </location>
</feature>
<keyword evidence="7" id="KW-1185">Reference proteome</keyword>
<sequence length="1117" mass="121160">MAEPRRVQLTSLSSNIPIPSTLLKMPSKEESTVTTPANALHTAITGKSETTARIVLALFEPDQRRCPEFYYPELVKKKSNAFKKSIKSLEVEEKKPKDEVEALAKKFEEKYGGNKRKKDRMQDLIDMGYGYDETDSFIDNSEAYDELVPASLTTKYGGFYINSGTLQFRQASESEADDDFTDVIKKHKAPKKKKLKEPGDVKFIKKKTKEGQHKKSRVSNTGIMPLNLMEDKKKKKKHSGDLSVNEMLNKFQREKESSLKEEPKPLQSCQPMTLSVREMDPSLNVADPLLSLIGSADESDLFQAASTIDFDIDLDKLLYESPEPSPPGLDENSDPLSVVQSQKQPPLLPEGLPPALERHIKELTQAAKASEGEGKQKFFTQDVNNMLLDIELQSRELNSQIRSGIYAHLASFLPCSKDTLVKRAKKLHLNEQDGRLKEPLQQLKEAIGRSMPEQITKYQEECQAHTQAKFAKMLEEGKDKEQKDKACSDEDDEEEKSGKRVMGPRKKFHWNEEIRDFLCNVVRLKMGSYELERNKSQNAEEYLKAFLEAEVKPLWPKGWMQARMLFKESRRAHSHMTCLPTKKKVITAPKIKTKEPVMKPEKKVTLGTALTPSGSTSVLVSVSGSTSVLMSVLMSVSGSTSVGPPGSCAPRGTPVHGLGSATAPQPFGTDDSLDGDLIHNPPSLGAVSEELAALNSDVRASPDFCFPVAHRPSPDSASALASQEERKATPKLSGSTSVSSMATSQSPLNLLAEQALALGQLSQDRKTENAQLLVLPGYKELLSQASLSTKALSDNLQVKQRGFSLPGASQPPLPSPTLKPFLQHNQHQKHFPVPMQYNLGSSQNKAAKYFSPCPGMQQPKVTSKAHSFQSLPSTLPNNGQPASVGIANMIPSQGSSLGYLPKHGSASSAPSLPFKPVFSLPSAPQSSVAQSVPGSLSSVTSVISSHKSPSPSQASGLQSPSSTVKKAPSSQKLTLVAPPGGSNGDSAMGTQGVARLLTSSLNPVVAPPMSAPAAAKLTPGTLGILPGIVPMHTFSFPVIFNPESASQALGSKDAIVTGPAPGTFHHGLTHSIFGGLHSSTLHPPQLPQSTLSSHLQQSLQDGSQVHGESAIAQRKFQ</sequence>
<keyword evidence="2" id="KW-0597">Phosphoprotein</keyword>
<comment type="similarity">
    <text evidence="1">Belongs to the ubinuclein family.</text>
</comment>
<feature type="compositionally biased region" description="Basic and acidic residues" evidence="3">
    <location>
        <begin position="475"/>
        <end position="488"/>
    </location>
</feature>
<dbReference type="PANTHER" id="PTHR21669">
    <property type="entry name" value="CAPZ-INTERACTING PROTEIN AND RELATED PROTEINS"/>
    <property type="match status" value="1"/>
</dbReference>
<proteinExistence type="inferred from homology"/>
<feature type="region of interest" description="Disordered" evidence="3">
    <location>
        <begin position="1075"/>
        <end position="1117"/>
    </location>
</feature>
<comment type="caution">
    <text evidence="6">The sequence shown here is derived from an EMBL/GenBank/DDBJ whole genome shotgun (WGS) entry which is preliminary data.</text>
</comment>
<evidence type="ECO:0000256" key="1">
    <source>
        <dbReference type="ARBA" id="ARBA00009911"/>
    </source>
</evidence>
<name>A0AAD7WCC7_9TELE</name>
<feature type="region of interest" description="Disordered" evidence="3">
    <location>
        <begin position="849"/>
        <end position="888"/>
    </location>
</feature>
<evidence type="ECO:0000256" key="2">
    <source>
        <dbReference type="ARBA" id="ARBA00022553"/>
    </source>
</evidence>
<feature type="region of interest" description="Disordered" evidence="3">
    <location>
        <begin position="940"/>
        <end position="989"/>
    </location>
</feature>
<dbReference type="Proteomes" id="UP001221898">
    <property type="component" value="Unassembled WGS sequence"/>
</dbReference>
<dbReference type="InterPro" id="IPR026947">
    <property type="entry name" value="UBN_middle_dom"/>
</dbReference>
<dbReference type="GO" id="GO:0006325">
    <property type="term" value="P:chromatin organization"/>
    <property type="evidence" value="ECO:0007669"/>
    <property type="project" value="TreeGrafter"/>
</dbReference>
<dbReference type="EMBL" id="JAINUG010000152">
    <property type="protein sequence ID" value="KAJ8391857.1"/>
    <property type="molecule type" value="Genomic_DNA"/>
</dbReference>
<feature type="domain" description="Ubinuclein middle" evidence="5">
    <location>
        <begin position="348"/>
        <end position="567"/>
    </location>
</feature>
<feature type="domain" description="Hpc2-related" evidence="4">
    <location>
        <begin position="117"/>
        <end position="167"/>
    </location>
</feature>
<dbReference type="Pfam" id="PF14075">
    <property type="entry name" value="UBN_AB"/>
    <property type="match status" value="1"/>
</dbReference>
<dbReference type="Pfam" id="PF08729">
    <property type="entry name" value="HUN"/>
    <property type="match status" value="1"/>
</dbReference>
<dbReference type="GO" id="GO:0005634">
    <property type="term" value="C:nucleus"/>
    <property type="evidence" value="ECO:0007669"/>
    <property type="project" value="TreeGrafter"/>
</dbReference>
<feature type="region of interest" description="Disordered" evidence="3">
    <location>
        <begin position="475"/>
        <end position="501"/>
    </location>
</feature>
<gene>
    <name evidence="6" type="ORF">AAFF_G00084730</name>
</gene>
<dbReference type="InterPro" id="IPR014840">
    <property type="entry name" value="HRD"/>
</dbReference>
<evidence type="ECO:0000313" key="6">
    <source>
        <dbReference type="EMBL" id="KAJ8391857.1"/>
    </source>
</evidence>
<feature type="compositionally biased region" description="Polar residues" evidence="3">
    <location>
        <begin position="956"/>
        <end position="973"/>
    </location>
</feature>
<evidence type="ECO:0000256" key="3">
    <source>
        <dbReference type="SAM" id="MobiDB-lite"/>
    </source>
</evidence>
<evidence type="ECO:0000313" key="7">
    <source>
        <dbReference type="Proteomes" id="UP001221898"/>
    </source>
</evidence>
<protein>
    <recommendedName>
        <fullName evidence="8">Ubinuclein-1</fullName>
    </recommendedName>
</protein>
<evidence type="ECO:0000259" key="5">
    <source>
        <dbReference type="Pfam" id="PF14075"/>
    </source>
</evidence>
<dbReference type="PANTHER" id="PTHR21669:SF12">
    <property type="entry name" value="UBINUCLEIN-1"/>
    <property type="match status" value="1"/>
</dbReference>
<accession>A0AAD7WCC7</accession>
<evidence type="ECO:0000259" key="4">
    <source>
        <dbReference type="Pfam" id="PF08729"/>
    </source>
</evidence>
<feature type="compositionally biased region" description="Polar residues" evidence="3">
    <location>
        <begin position="859"/>
        <end position="881"/>
    </location>
</feature>